<dbReference type="RefSeq" id="WP_322425145.1">
    <property type="nucleotide sequence ID" value="NZ_JAXQPW010000006.1"/>
</dbReference>
<accession>A0ABU5KEG3</accession>
<feature type="domain" description="ANTAR" evidence="6">
    <location>
        <begin position="159"/>
        <end position="220"/>
    </location>
</feature>
<sequence length="249" mass="27617">MDALFDQQLSDAVRSLNAQSDPIHTLQRLVDLAPDFFEECDHVGVSLVERHAIRTPAASSERLRMLDEAQYALREGPCREAIRSESTVIVGDLATDPRWPRWGSAMVRELGVRASLSFRLFTSADHTWGALNLYSRTPRAFDADDVAHGQAIAAVAAVVLARTIEDEHLLRALGTRAEIGQATGMLMERFDLSAEAAFEVLRRISSHENTKVRDVASEIVRTKRVPVRDPGARRGQGPRRDEGPDADPR</sequence>
<dbReference type="InterPro" id="IPR012074">
    <property type="entry name" value="GAF_ANTAR"/>
</dbReference>
<dbReference type="InterPro" id="IPR003018">
    <property type="entry name" value="GAF"/>
</dbReference>
<dbReference type="Proteomes" id="UP001291999">
    <property type="component" value="Unassembled WGS sequence"/>
</dbReference>
<dbReference type="Gene3D" id="1.10.10.10">
    <property type="entry name" value="Winged helix-like DNA-binding domain superfamily/Winged helix DNA-binding domain"/>
    <property type="match status" value="1"/>
</dbReference>
<evidence type="ECO:0000313" key="8">
    <source>
        <dbReference type="Proteomes" id="UP001291999"/>
    </source>
</evidence>
<dbReference type="InterPro" id="IPR011006">
    <property type="entry name" value="CheY-like_superfamily"/>
</dbReference>
<keyword evidence="3" id="KW-0805">Transcription regulation</keyword>
<evidence type="ECO:0000256" key="2">
    <source>
        <dbReference type="ARBA" id="ARBA00022777"/>
    </source>
</evidence>
<dbReference type="InterPro" id="IPR029016">
    <property type="entry name" value="GAF-like_dom_sf"/>
</dbReference>
<evidence type="ECO:0000256" key="5">
    <source>
        <dbReference type="SAM" id="MobiDB-lite"/>
    </source>
</evidence>
<keyword evidence="4" id="KW-0804">Transcription</keyword>
<dbReference type="PIRSF" id="PIRSF036625">
    <property type="entry name" value="GAF_ANTAR"/>
    <property type="match status" value="1"/>
</dbReference>
<dbReference type="Gene3D" id="3.30.450.40">
    <property type="match status" value="1"/>
</dbReference>
<dbReference type="InterPro" id="IPR036388">
    <property type="entry name" value="WH-like_DNA-bd_sf"/>
</dbReference>
<organism evidence="7 8">
    <name type="scientific">Nocardioides renjunii</name>
    <dbReference type="NCBI Taxonomy" id="3095075"/>
    <lineage>
        <taxon>Bacteria</taxon>
        <taxon>Bacillati</taxon>
        <taxon>Actinomycetota</taxon>
        <taxon>Actinomycetes</taxon>
        <taxon>Propionibacteriales</taxon>
        <taxon>Nocardioidaceae</taxon>
        <taxon>Nocardioides</taxon>
    </lineage>
</organism>
<keyword evidence="2" id="KW-0418">Kinase</keyword>
<keyword evidence="8" id="KW-1185">Reference proteome</keyword>
<dbReference type="Pfam" id="PF03861">
    <property type="entry name" value="ANTAR"/>
    <property type="match status" value="1"/>
</dbReference>
<proteinExistence type="predicted"/>
<dbReference type="PROSITE" id="PS50921">
    <property type="entry name" value="ANTAR"/>
    <property type="match status" value="1"/>
</dbReference>
<gene>
    <name evidence="7" type="ORF">SFC79_16350</name>
</gene>
<dbReference type="InterPro" id="IPR005561">
    <property type="entry name" value="ANTAR"/>
</dbReference>
<comment type="caution">
    <text evidence="7">The sequence shown here is derived from an EMBL/GenBank/DDBJ whole genome shotgun (WGS) entry which is preliminary data.</text>
</comment>
<feature type="region of interest" description="Disordered" evidence="5">
    <location>
        <begin position="223"/>
        <end position="249"/>
    </location>
</feature>
<dbReference type="SMART" id="SM01012">
    <property type="entry name" value="ANTAR"/>
    <property type="match status" value="1"/>
</dbReference>
<name>A0ABU5KEG3_9ACTN</name>
<protein>
    <submittedName>
        <fullName evidence="7">GAF and ANTAR domain-containing protein</fullName>
    </submittedName>
</protein>
<keyword evidence="1" id="KW-0808">Transferase</keyword>
<evidence type="ECO:0000259" key="6">
    <source>
        <dbReference type="PROSITE" id="PS50921"/>
    </source>
</evidence>
<dbReference type="SMART" id="SM00065">
    <property type="entry name" value="GAF"/>
    <property type="match status" value="1"/>
</dbReference>
<feature type="compositionally biased region" description="Basic and acidic residues" evidence="5">
    <location>
        <begin position="226"/>
        <end position="249"/>
    </location>
</feature>
<evidence type="ECO:0000256" key="4">
    <source>
        <dbReference type="ARBA" id="ARBA00023163"/>
    </source>
</evidence>
<reference evidence="7 8" key="1">
    <citation type="submission" date="2023-11" db="EMBL/GenBank/DDBJ databases">
        <title>Novel species in genus Nocardioides.</title>
        <authorList>
            <person name="Zhou H."/>
        </authorList>
    </citation>
    <scope>NUCLEOTIDE SEQUENCE [LARGE SCALE GENOMIC DNA]</scope>
    <source>
        <strain evidence="7 8">S-58</strain>
    </source>
</reference>
<evidence type="ECO:0000256" key="1">
    <source>
        <dbReference type="ARBA" id="ARBA00022679"/>
    </source>
</evidence>
<evidence type="ECO:0000256" key="3">
    <source>
        <dbReference type="ARBA" id="ARBA00023015"/>
    </source>
</evidence>
<dbReference type="Pfam" id="PF13185">
    <property type="entry name" value="GAF_2"/>
    <property type="match status" value="1"/>
</dbReference>
<dbReference type="SUPFAM" id="SSF52172">
    <property type="entry name" value="CheY-like"/>
    <property type="match status" value="1"/>
</dbReference>
<dbReference type="EMBL" id="JAXQPW010000006">
    <property type="protein sequence ID" value="MDZ5663346.1"/>
    <property type="molecule type" value="Genomic_DNA"/>
</dbReference>
<evidence type="ECO:0000313" key="7">
    <source>
        <dbReference type="EMBL" id="MDZ5663346.1"/>
    </source>
</evidence>
<dbReference type="SUPFAM" id="SSF55781">
    <property type="entry name" value="GAF domain-like"/>
    <property type="match status" value="1"/>
</dbReference>